<dbReference type="GO" id="GO:0055085">
    <property type="term" value="P:transmembrane transport"/>
    <property type="evidence" value="ECO:0007669"/>
    <property type="project" value="InterPro"/>
</dbReference>
<dbReference type="Gene3D" id="3.40.190.170">
    <property type="entry name" value="Bacterial extracellular solute-binding protein, family 7"/>
    <property type="match status" value="1"/>
</dbReference>
<proteinExistence type="predicted"/>
<accession>C0QI95</accession>
<dbReference type="PIRSF" id="PIRSF039026">
    <property type="entry name" value="SiaP"/>
    <property type="match status" value="1"/>
</dbReference>
<feature type="binding site" evidence="3">
    <location>
        <position position="235"/>
    </location>
    <ligand>
        <name>substrate</name>
    </ligand>
</feature>
<dbReference type="NCBIfam" id="NF037995">
    <property type="entry name" value="TRAP_S1"/>
    <property type="match status" value="1"/>
</dbReference>
<dbReference type="CDD" id="cd13684">
    <property type="entry name" value="PBP2_TRAP_Dctp5_like"/>
    <property type="match status" value="1"/>
</dbReference>
<dbReference type="InterPro" id="IPR038404">
    <property type="entry name" value="TRAP_DctP_sf"/>
</dbReference>
<dbReference type="HOGENOM" id="CLU_036176_0_1_7"/>
<keyword evidence="3" id="KW-0479">Metal-binding</keyword>
<dbReference type="Proteomes" id="UP000000442">
    <property type="component" value="Chromosome"/>
</dbReference>
<feature type="binding site" evidence="2">
    <location>
        <position position="171"/>
    </location>
    <ligand>
        <name>substrate</name>
    </ligand>
</feature>
<dbReference type="STRING" id="177437.HRM2_27390"/>
<dbReference type="Pfam" id="PF03480">
    <property type="entry name" value="DctP"/>
    <property type="match status" value="1"/>
</dbReference>
<keyword evidence="1" id="KW-0732">Signal</keyword>
<evidence type="ECO:0000256" key="1">
    <source>
        <dbReference type="ARBA" id="ARBA00022729"/>
    </source>
</evidence>
<dbReference type="Gene3D" id="3.40.190.10">
    <property type="entry name" value="Periplasmic binding protein-like II"/>
    <property type="match status" value="1"/>
</dbReference>
<gene>
    <name evidence="4" type="primary">dctP5</name>
    <name evidence="4" type="ordered locus">HRM2_27390</name>
</gene>
<keyword evidence="5" id="KW-1185">Reference proteome</keyword>
<dbReference type="InterPro" id="IPR018389">
    <property type="entry name" value="DctP_fam"/>
</dbReference>
<evidence type="ECO:0000256" key="2">
    <source>
        <dbReference type="PIRSR" id="PIRSR039026-1"/>
    </source>
</evidence>
<feature type="binding site" evidence="3">
    <location>
        <position position="209"/>
    </location>
    <ligand>
        <name>substrate</name>
    </ligand>
</feature>
<dbReference type="AlphaFoldDB" id="C0QI95"/>
<dbReference type="KEGG" id="dat:HRM2_27390"/>
<feature type="binding site" evidence="2">
    <location>
        <position position="150"/>
    </location>
    <ligand>
        <name>substrate</name>
    </ligand>
</feature>
<dbReference type="PANTHER" id="PTHR33376:SF5">
    <property type="entry name" value="EXTRACYTOPLASMIC SOLUTE RECEPTOR PROTEIN"/>
    <property type="match status" value="1"/>
</dbReference>
<feature type="binding site" evidence="3">
    <location>
        <position position="210"/>
    </location>
    <ligand>
        <name>Na(+)</name>
        <dbReference type="ChEBI" id="CHEBI:29101"/>
    </ligand>
</feature>
<dbReference type="eggNOG" id="COG4663">
    <property type="taxonomic scope" value="Bacteria"/>
</dbReference>
<reference evidence="4 5" key="1">
    <citation type="journal article" date="2009" name="Environ. Microbiol.">
        <title>Genome sequence of Desulfobacterium autotrophicum HRM2, a marine sulfate reducer oxidizing organic carbon completely to carbon dioxide.</title>
        <authorList>
            <person name="Strittmatter A.W."/>
            <person name="Liesegang H."/>
            <person name="Rabus R."/>
            <person name="Decker I."/>
            <person name="Amann J."/>
            <person name="Andres S."/>
            <person name="Henne A."/>
            <person name="Fricke W.F."/>
            <person name="Martinez-Arias R."/>
            <person name="Bartels D."/>
            <person name="Goesmann A."/>
            <person name="Krause L."/>
            <person name="Puehler A."/>
            <person name="Klenk H.P."/>
            <person name="Richter M."/>
            <person name="Schuler M."/>
            <person name="Gloeckner F.O."/>
            <person name="Meyerdierks A."/>
            <person name="Gottschalk G."/>
            <person name="Amann R."/>
        </authorList>
    </citation>
    <scope>NUCLEOTIDE SEQUENCE [LARGE SCALE GENOMIC DNA]</scope>
    <source>
        <strain evidence="5">ATCC 43914 / DSM 3382 / HRM2</strain>
    </source>
</reference>
<dbReference type="PANTHER" id="PTHR33376">
    <property type="match status" value="1"/>
</dbReference>
<dbReference type="InterPro" id="IPR026289">
    <property type="entry name" value="SBP_TakP-like"/>
</dbReference>
<dbReference type="OrthoDB" id="9769667at2"/>
<dbReference type="GO" id="GO:0031317">
    <property type="term" value="C:tripartite ATP-independent periplasmic transporter complex"/>
    <property type="evidence" value="ECO:0007669"/>
    <property type="project" value="InterPro"/>
</dbReference>
<dbReference type="RefSeq" id="WP_015904594.1">
    <property type="nucleotide sequence ID" value="NC_012108.1"/>
</dbReference>
<evidence type="ECO:0000313" key="5">
    <source>
        <dbReference type="Proteomes" id="UP000000442"/>
    </source>
</evidence>
<protein>
    <submittedName>
        <fullName evidence="4">DctP5</fullName>
    </submittedName>
</protein>
<sequence>MKRNTLMFALIIVVGISLAVTANAKVIKWKMTSTWPPSISLIEADQAFVKAVNHLCKGKLQIQFFSGGTLMPSYEVFDAVSNGVIQASGDWPNYWAGKDRVFDSLGSYPMGLTPMDYLLWIYSAKGLDIYQEAYGKFGMYYLVTGITPMECGIRSNKPIKTLADLKGMKIRMSGKTQGHLLKDLEAAQVAMAGQEIYQAMQKGTIDACEFSSPSSDWGMGFAEVTKFWAVPGWHQPASVMGVMINKKAWEELDPELQQTVQYAAKVATLEFLSKQYYDVIEYTDKFIDKGIEINNYPAEDLERVQSLINKHTEEIAKEEPLFKKSMQSQIEFRKKFAKWREMEGPFGFGYNPKTYPDLDK</sequence>
<dbReference type="GO" id="GO:0046872">
    <property type="term" value="F:metal ion binding"/>
    <property type="evidence" value="ECO:0007669"/>
    <property type="project" value="UniProtKB-KW"/>
</dbReference>
<dbReference type="SUPFAM" id="SSF53850">
    <property type="entry name" value="Periplasmic binding protein-like II"/>
    <property type="match status" value="1"/>
</dbReference>
<evidence type="ECO:0000313" key="4">
    <source>
        <dbReference type="EMBL" id="ACN15831.1"/>
    </source>
</evidence>
<dbReference type="EMBL" id="CP001087">
    <property type="protein sequence ID" value="ACN15831.1"/>
    <property type="molecule type" value="Genomic_DNA"/>
</dbReference>
<organism evidence="4 5">
    <name type="scientific">Desulforapulum autotrophicum (strain ATCC 43914 / DSM 3382 / VKM B-1955 / HRM2)</name>
    <name type="common">Desulfobacterium autotrophicum</name>
    <dbReference type="NCBI Taxonomy" id="177437"/>
    <lineage>
        <taxon>Bacteria</taxon>
        <taxon>Pseudomonadati</taxon>
        <taxon>Thermodesulfobacteriota</taxon>
        <taxon>Desulfobacteria</taxon>
        <taxon>Desulfobacterales</taxon>
        <taxon>Desulfobacteraceae</taxon>
        <taxon>Desulforapulum</taxon>
    </lineage>
</organism>
<name>C0QI95_DESAH</name>
<evidence type="ECO:0000256" key="3">
    <source>
        <dbReference type="PIRSR" id="PIRSR039026-2"/>
    </source>
</evidence>